<evidence type="ECO:0000256" key="1">
    <source>
        <dbReference type="ARBA" id="ARBA00006484"/>
    </source>
</evidence>
<dbReference type="InterPro" id="IPR000073">
    <property type="entry name" value="AB_hydrolase_1"/>
</dbReference>
<dbReference type="SUPFAM" id="SSF53474">
    <property type="entry name" value="alpha/beta-Hydrolases"/>
    <property type="match status" value="1"/>
</dbReference>
<dbReference type="FunFam" id="3.40.50.720:FF:000084">
    <property type="entry name" value="Short-chain dehydrogenase reductase"/>
    <property type="match status" value="1"/>
</dbReference>
<dbReference type="Pfam" id="PF00561">
    <property type="entry name" value="Abhydrolase_1"/>
    <property type="match status" value="1"/>
</dbReference>
<comment type="caution">
    <text evidence="4">The sequence shown here is derived from an EMBL/GenBank/DDBJ whole genome shotgun (WGS) entry which is preliminary data.</text>
</comment>
<protein>
    <submittedName>
        <fullName evidence="4">SDR family oxidoreductase</fullName>
    </submittedName>
</protein>
<dbReference type="Gene3D" id="3.40.50.1820">
    <property type="entry name" value="alpha/beta hydrolase"/>
    <property type="match status" value="1"/>
</dbReference>
<organism evidence="4 5">
    <name type="scientific">Actinomadura barringtoniae</name>
    <dbReference type="NCBI Taxonomy" id="1427535"/>
    <lineage>
        <taxon>Bacteria</taxon>
        <taxon>Bacillati</taxon>
        <taxon>Actinomycetota</taxon>
        <taxon>Actinomycetes</taxon>
        <taxon>Streptosporangiales</taxon>
        <taxon>Thermomonosporaceae</taxon>
        <taxon>Actinomadura</taxon>
    </lineage>
</organism>
<comment type="similarity">
    <text evidence="1">Belongs to the short-chain dehydrogenases/reductases (SDR) family.</text>
</comment>
<dbReference type="RefSeq" id="WP_208257833.1">
    <property type="nucleotide sequence ID" value="NZ_JAGEOJ010000009.1"/>
</dbReference>
<gene>
    <name evidence="4" type="ORF">J4573_22815</name>
</gene>
<dbReference type="Proteomes" id="UP000669179">
    <property type="component" value="Unassembled WGS sequence"/>
</dbReference>
<dbReference type="Gene3D" id="3.40.50.720">
    <property type="entry name" value="NAD(P)-binding Rossmann-like Domain"/>
    <property type="match status" value="1"/>
</dbReference>
<dbReference type="InterPro" id="IPR029058">
    <property type="entry name" value="AB_hydrolase_fold"/>
</dbReference>
<evidence type="ECO:0000256" key="2">
    <source>
        <dbReference type="ARBA" id="ARBA00023002"/>
    </source>
</evidence>
<dbReference type="PRINTS" id="PR00080">
    <property type="entry name" value="SDRFAMILY"/>
</dbReference>
<proteinExistence type="inferred from homology"/>
<accession>A0A939PCP7</accession>
<dbReference type="InterPro" id="IPR036291">
    <property type="entry name" value="NAD(P)-bd_dom_sf"/>
</dbReference>
<evidence type="ECO:0000313" key="5">
    <source>
        <dbReference type="Proteomes" id="UP000669179"/>
    </source>
</evidence>
<feature type="domain" description="Ketoreductase" evidence="3">
    <location>
        <begin position="322"/>
        <end position="502"/>
    </location>
</feature>
<dbReference type="NCBIfam" id="NF004514">
    <property type="entry name" value="PRK05855.1"/>
    <property type="match status" value="1"/>
</dbReference>
<reference evidence="4" key="1">
    <citation type="submission" date="2021-03" db="EMBL/GenBank/DDBJ databases">
        <authorList>
            <person name="Kanchanasin P."/>
            <person name="Saeng-In P."/>
            <person name="Phongsopitanun W."/>
            <person name="Yuki M."/>
            <person name="Kudo T."/>
            <person name="Ohkuma M."/>
            <person name="Tanasupawat S."/>
        </authorList>
    </citation>
    <scope>NUCLEOTIDE SEQUENCE</scope>
    <source>
        <strain evidence="4">GKU 128</strain>
    </source>
</reference>
<dbReference type="GO" id="GO:0016491">
    <property type="term" value="F:oxidoreductase activity"/>
    <property type="evidence" value="ECO:0007669"/>
    <property type="project" value="UniProtKB-KW"/>
</dbReference>
<dbReference type="SMART" id="SM00822">
    <property type="entry name" value="PKS_KR"/>
    <property type="match status" value="1"/>
</dbReference>
<dbReference type="InterPro" id="IPR057326">
    <property type="entry name" value="KR_dom"/>
</dbReference>
<dbReference type="PANTHER" id="PTHR43391">
    <property type="entry name" value="RETINOL DEHYDROGENASE-RELATED"/>
    <property type="match status" value="1"/>
</dbReference>
<dbReference type="Pfam" id="PF00106">
    <property type="entry name" value="adh_short"/>
    <property type="match status" value="1"/>
</dbReference>
<sequence>MTTTSKTTRHVRGDGVDLAVYEQGDRSRPTVLLMHGYPDTHAVWDEVAERLAARYHVVRYDVRGAGASSRPFGRKNYAFDYLMSDMRAVLDATSPDGPVHLVGHDWGSIQSWEAACTMPERFRSFTSMSGPCLDHVGHWLRGKLSRPTPRNLRQAAGQSARSWYIYFFQTPVVPEVMWRTGLSTSFSRSLEIGEGIEPREGHPARTLARDGAAGVGLYRANMVQRLRRPRDRRTDVPTQVIVPTKDLFVSPHLVGGLQERVPNLSLRTIASGHWVPRSHPEVLARWINEHITAVEGGALTTTEERALRRAKVSRDRRPFDGSLVVVTGAGSGIGRATSLAFAELGAEVVAADLDLESAQRTAELAGLLGPHGHAFGVDVSDPTAMEDFAKSVLHGHGVPEVVVNNAGIGMAGSFLDHSVEDWEKVLDVNLWGVIHGSRLFAAQMVEQGQGGHIVNTASAAAFTPSRTLPAYATSKAAVLMLSECLRAELAGKGIGVSAICPGIVNTNITKTSRFVGQSAEEQAKSQGRAARAYAMRNFGPEGVAKQIVAAVRKDRAVVPVTPEARLSYLTSRVSPRVMRLLARFDVG</sequence>
<dbReference type="CDD" id="cd05233">
    <property type="entry name" value="SDR_c"/>
    <property type="match status" value="1"/>
</dbReference>
<dbReference type="SUPFAM" id="SSF51735">
    <property type="entry name" value="NAD(P)-binding Rossmann-fold domains"/>
    <property type="match status" value="1"/>
</dbReference>
<evidence type="ECO:0000259" key="3">
    <source>
        <dbReference type="SMART" id="SM00822"/>
    </source>
</evidence>
<dbReference type="PRINTS" id="PR00081">
    <property type="entry name" value="GDHRDH"/>
</dbReference>
<name>A0A939PCP7_9ACTN</name>
<dbReference type="InterPro" id="IPR020904">
    <property type="entry name" value="Sc_DH/Rdtase_CS"/>
</dbReference>
<keyword evidence="5" id="KW-1185">Reference proteome</keyword>
<dbReference type="EMBL" id="JAGEOJ010000009">
    <property type="protein sequence ID" value="MBO2449953.1"/>
    <property type="molecule type" value="Genomic_DNA"/>
</dbReference>
<dbReference type="PANTHER" id="PTHR43391:SF12">
    <property type="entry name" value="OXIDOREDUCTASE EPHD-RELATED"/>
    <property type="match status" value="1"/>
</dbReference>
<dbReference type="InterPro" id="IPR002347">
    <property type="entry name" value="SDR_fam"/>
</dbReference>
<evidence type="ECO:0000313" key="4">
    <source>
        <dbReference type="EMBL" id="MBO2449953.1"/>
    </source>
</evidence>
<keyword evidence="2" id="KW-0560">Oxidoreductase</keyword>
<dbReference type="AlphaFoldDB" id="A0A939PCP7"/>
<dbReference type="PROSITE" id="PS00061">
    <property type="entry name" value="ADH_SHORT"/>
    <property type="match status" value="1"/>
</dbReference>